<evidence type="ECO:0000313" key="1">
    <source>
        <dbReference type="Proteomes" id="UP000887577"/>
    </source>
</evidence>
<dbReference type="Proteomes" id="UP000887577">
    <property type="component" value="Unplaced"/>
</dbReference>
<dbReference type="GO" id="GO:0004252">
    <property type="term" value="F:serine-type endopeptidase activity"/>
    <property type="evidence" value="ECO:0007669"/>
    <property type="project" value="InterPro"/>
</dbReference>
<dbReference type="Gene3D" id="2.20.25.690">
    <property type="match status" value="1"/>
</dbReference>
<evidence type="ECO:0000313" key="2">
    <source>
        <dbReference type="WBParaSite" id="PSU_v2.g501.t1"/>
    </source>
</evidence>
<dbReference type="Gene3D" id="3.40.50.200">
    <property type="entry name" value="Peptidase S8/S53 domain"/>
    <property type="match status" value="1"/>
</dbReference>
<dbReference type="WBParaSite" id="PSU_v2.g501.t1">
    <property type="protein sequence ID" value="PSU_v2.g501.t1"/>
    <property type="gene ID" value="PSU_v2.g501"/>
</dbReference>
<keyword evidence="1" id="KW-1185">Reference proteome</keyword>
<protein>
    <submittedName>
        <fullName evidence="2">Uncharacterized protein</fullName>
    </submittedName>
</protein>
<dbReference type="GO" id="GO:0006508">
    <property type="term" value="P:proteolysis"/>
    <property type="evidence" value="ECO:0007669"/>
    <property type="project" value="InterPro"/>
</dbReference>
<dbReference type="SUPFAM" id="SSF52743">
    <property type="entry name" value="Subtilisin-like"/>
    <property type="match status" value="1"/>
</dbReference>
<proteinExistence type="predicted"/>
<organism evidence="1 2">
    <name type="scientific">Panagrolaimus superbus</name>
    <dbReference type="NCBI Taxonomy" id="310955"/>
    <lineage>
        <taxon>Eukaryota</taxon>
        <taxon>Metazoa</taxon>
        <taxon>Ecdysozoa</taxon>
        <taxon>Nematoda</taxon>
        <taxon>Chromadorea</taxon>
        <taxon>Rhabditida</taxon>
        <taxon>Tylenchina</taxon>
        <taxon>Panagrolaimomorpha</taxon>
        <taxon>Panagrolaimoidea</taxon>
        <taxon>Panagrolaimidae</taxon>
        <taxon>Panagrolaimus</taxon>
    </lineage>
</organism>
<reference evidence="2" key="1">
    <citation type="submission" date="2022-11" db="UniProtKB">
        <authorList>
            <consortium name="WormBaseParasite"/>
        </authorList>
    </citation>
    <scope>IDENTIFICATION</scope>
</reference>
<sequence>MSTISPLLNYIPKDICQQNLFLTKYPEFDGRGIKIAVIDGAVDLSLEGLQKTSDGRPKIIDCFDFSGAGDVDTSVIKEMDAENYLIGLSGRKLKIPTKWKNPSKKWHLGLKSLYKPLTKLNEKLPKFDCIVWFNGTKWVACINTLKGDLENAKVLGNFRDENEYDILTFSHLELSYCITIDDGGNLLQIFTSYCEHSSYVTQVAAAYFSDNSDQNGLAPGAQIVSMNVMHPEKSIIYSALKEAVSF</sequence>
<dbReference type="AlphaFoldDB" id="A0A914Z429"/>
<name>A0A914Z429_9BILA</name>
<dbReference type="InterPro" id="IPR036852">
    <property type="entry name" value="Peptidase_S8/S53_dom_sf"/>
</dbReference>
<accession>A0A914Z429</accession>